<evidence type="ECO:0000256" key="3">
    <source>
        <dbReference type="ARBA" id="ARBA00022737"/>
    </source>
</evidence>
<feature type="domain" description="AAA+ ATPase" evidence="7">
    <location>
        <begin position="172"/>
        <end position="306"/>
    </location>
</feature>
<gene>
    <name evidence="8" type="ORF">CITCOLO1_LOCUS18215</name>
</gene>
<dbReference type="Gene3D" id="1.10.10.10">
    <property type="entry name" value="Winged helix-like DNA-binding domain superfamily/Winged helix DNA-binding domain"/>
    <property type="match status" value="1"/>
</dbReference>
<dbReference type="InterPro" id="IPR032675">
    <property type="entry name" value="LRR_dom_sf"/>
</dbReference>
<accession>A0ABP0YZT4</accession>
<dbReference type="SUPFAM" id="SSF52540">
    <property type="entry name" value="P-loop containing nucleoside triphosphate hydrolases"/>
    <property type="match status" value="1"/>
</dbReference>
<dbReference type="PRINTS" id="PR00364">
    <property type="entry name" value="DISEASERSIST"/>
</dbReference>
<dbReference type="InterPro" id="IPR003593">
    <property type="entry name" value="AAA+_ATPase"/>
</dbReference>
<reference evidence="8 9" key="1">
    <citation type="submission" date="2024-03" db="EMBL/GenBank/DDBJ databases">
        <authorList>
            <person name="Gkanogiannis A."/>
            <person name="Becerra Lopez-Lavalle L."/>
        </authorList>
    </citation>
    <scope>NUCLEOTIDE SEQUENCE [LARGE SCALE GENOMIC DNA]</scope>
</reference>
<sequence length="1353" mass="152873">MEICAGAIVGPIGEKITNCTVDPVFRQLDYLLHFRSNMNDLRDQGKKLVETRDFVQHSVDSAKSNGDEIEVMVTEWLSISGQFSEDVERFFNEANGRSLRWWNMLSRHRFSRRATKLAMEVVKAIEGGSFERVGFRKPPQQIMTLNNSKKFEAFESRVSILKEIIEALGDANASVIVVHGMGGVGKTTLVEEMARLAMEGKLFDAIAMVTVKQIPNIKRIQGEIADQLGLKFEEEKERVRADRLRRRLEMEKKVLVILDDVWTKLDLEEVGISSHHKGCKILVTSRKDDVFFDDFGTQRNIKINILSKKESRNFFNKMACDSVESSDDTDPEMEALATELADECGGLPLSLATVGQALKGKGRPSWNDALQEMKFPDQPNNYGVNKAAYLSLKLSYKSLNRDEARSLFLLCSLFPEDYQINIKYLLMYAMGLGLLNSMSSLAVARWRILSLVDELKTSHLLLDGADSDFVKMHDIVRDTAILIASKTKSKYLVRHGSGESLWPPMDEFKDYTAISLGCSDHSELPEFICPQLRFLLLVGKRTSLRLPEIFFAGMQELRVLDLTGLCIQRLPSSIDQLVNLQTLCLDDCVLPDMSVVGELKKLEILSLRASDIIALPRVIGELTNLKMLNLSDCSKLKVIPANLLSRLTGLSELYMDNSFKHWNVGEMEGSINARISELDNLQRLTTLHVHIPNPTILPNASLFRKLSGYRILIGDGWDWSGKYATSKTLKLKLDRSIQREDAIQALLENTEDLYLDELESAKNILFSLDHKGFPKLKCLRVNNNVEIVSVVNSDNMQHPHSAFPLLESLFLKNLAELGSICRGRLPQMSFRNLKRVKVESCNRLKFVFPSFMGRGLIHLQKLEISECGVMETIVSKSNETEMQINGDKWDEKNMIEFPELRSLILQHLPALMGFYSHDCISVASTKIDSHQTISTIQPSYRPLLNQQVSFPKLETLKLHALNSGKIWQDKLASSFYGVKTITSLTVEGCASIKYLMTITVAKSLVKLERLEINNCKLMKAIIISEDQDRDNNYPSKSHLQEDVFPSLESLVISRMDALETLWDNEAASGSFTKLKKVDIRHCKKLETIFPNYMLNRVTNLERLNVTDCSSLVEIFQVKMPVINGNQVAAFVANHLKELKLLRLPKLKHIWSSDPHRLLSYPSLQLVHTIQCQSLLNLFPVSIAKDLIRLEELKIQFCGVEEIVAKQGDDGDGDGDASFVLSGLTSLSLWNLFEFKSFYPGRYTLDCPSLASLDVRHCKSFKLMEGTLENSSLSAVEKVEDDQSSLRGKLERRESDVLKETSTRKEEITTIVQDVVEAELTELRAQLQALVTGQNQMMERLAQLTTIANETVSK</sequence>
<protein>
    <recommendedName>
        <fullName evidence="7">AAA+ ATPase domain-containing protein</fullName>
    </recommendedName>
</protein>
<evidence type="ECO:0000313" key="8">
    <source>
        <dbReference type="EMBL" id="CAK9325936.1"/>
    </source>
</evidence>
<dbReference type="SMART" id="SM00382">
    <property type="entry name" value="AAA"/>
    <property type="match status" value="1"/>
</dbReference>
<evidence type="ECO:0000256" key="2">
    <source>
        <dbReference type="ARBA" id="ARBA00022614"/>
    </source>
</evidence>
<keyword evidence="4" id="KW-0547">Nucleotide-binding</keyword>
<proteinExistence type="inferred from homology"/>
<dbReference type="EMBL" id="OZ021741">
    <property type="protein sequence ID" value="CAK9325936.1"/>
    <property type="molecule type" value="Genomic_DNA"/>
</dbReference>
<dbReference type="SUPFAM" id="SSF52047">
    <property type="entry name" value="RNI-like"/>
    <property type="match status" value="1"/>
</dbReference>
<dbReference type="Gene3D" id="3.40.50.300">
    <property type="entry name" value="P-loop containing nucleotide triphosphate hydrolases"/>
    <property type="match status" value="1"/>
</dbReference>
<dbReference type="PANTHER" id="PTHR33463">
    <property type="entry name" value="NB-ARC DOMAIN-CONTAINING PROTEIN-RELATED"/>
    <property type="match status" value="1"/>
</dbReference>
<dbReference type="InterPro" id="IPR042197">
    <property type="entry name" value="Apaf_helical"/>
</dbReference>
<dbReference type="InterPro" id="IPR050905">
    <property type="entry name" value="Plant_NBS-LRR"/>
</dbReference>
<evidence type="ECO:0000256" key="1">
    <source>
        <dbReference type="ARBA" id="ARBA00008894"/>
    </source>
</evidence>
<name>A0ABP0YZT4_9ROSI</name>
<dbReference type="InterPro" id="IPR027417">
    <property type="entry name" value="P-loop_NTPase"/>
</dbReference>
<evidence type="ECO:0000259" key="7">
    <source>
        <dbReference type="SMART" id="SM00382"/>
    </source>
</evidence>
<evidence type="ECO:0000256" key="5">
    <source>
        <dbReference type="ARBA" id="ARBA00022821"/>
    </source>
</evidence>
<dbReference type="SUPFAM" id="SSF52058">
    <property type="entry name" value="L domain-like"/>
    <property type="match status" value="1"/>
</dbReference>
<dbReference type="PANTHER" id="PTHR33463:SF203">
    <property type="entry name" value="AAA+ ATPASE DOMAIN-CONTAINING PROTEIN"/>
    <property type="match status" value="1"/>
</dbReference>
<keyword evidence="3" id="KW-0677">Repeat</keyword>
<organism evidence="8 9">
    <name type="scientific">Citrullus colocynthis</name>
    <name type="common">colocynth</name>
    <dbReference type="NCBI Taxonomy" id="252529"/>
    <lineage>
        <taxon>Eukaryota</taxon>
        <taxon>Viridiplantae</taxon>
        <taxon>Streptophyta</taxon>
        <taxon>Embryophyta</taxon>
        <taxon>Tracheophyta</taxon>
        <taxon>Spermatophyta</taxon>
        <taxon>Magnoliopsida</taxon>
        <taxon>eudicotyledons</taxon>
        <taxon>Gunneridae</taxon>
        <taxon>Pentapetalae</taxon>
        <taxon>rosids</taxon>
        <taxon>fabids</taxon>
        <taxon>Cucurbitales</taxon>
        <taxon>Cucurbitaceae</taxon>
        <taxon>Benincaseae</taxon>
        <taxon>Citrullus</taxon>
    </lineage>
</organism>
<dbReference type="InterPro" id="IPR036388">
    <property type="entry name" value="WH-like_DNA-bd_sf"/>
</dbReference>
<keyword evidence="5" id="KW-0611">Plant defense</keyword>
<comment type="similarity">
    <text evidence="1">Belongs to the disease resistance NB-LRR family.</text>
</comment>
<dbReference type="Gene3D" id="3.80.10.10">
    <property type="entry name" value="Ribonuclease Inhibitor"/>
    <property type="match status" value="2"/>
</dbReference>
<evidence type="ECO:0000256" key="6">
    <source>
        <dbReference type="ARBA" id="ARBA00022840"/>
    </source>
</evidence>
<evidence type="ECO:0000256" key="4">
    <source>
        <dbReference type="ARBA" id="ARBA00022741"/>
    </source>
</evidence>
<keyword evidence="9" id="KW-1185">Reference proteome</keyword>
<keyword evidence="6" id="KW-0067">ATP-binding</keyword>
<keyword evidence="2" id="KW-0433">Leucine-rich repeat</keyword>
<dbReference type="Pfam" id="PF00931">
    <property type="entry name" value="NB-ARC"/>
    <property type="match status" value="1"/>
</dbReference>
<dbReference type="Proteomes" id="UP001642487">
    <property type="component" value="Chromosome 7"/>
</dbReference>
<dbReference type="InterPro" id="IPR002182">
    <property type="entry name" value="NB-ARC"/>
</dbReference>
<dbReference type="InterPro" id="IPR057135">
    <property type="entry name" value="At4g27190-like_LRR"/>
</dbReference>
<dbReference type="Gene3D" id="1.10.8.430">
    <property type="entry name" value="Helical domain of apoptotic protease-activating factors"/>
    <property type="match status" value="1"/>
</dbReference>
<dbReference type="Pfam" id="PF23247">
    <property type="entry name" value="LRR_RPS2"/>
    <property type="match status" value="2"/>
</dbReference>
<evidence type="ECO:0000313" key="9">
    <source>
        <dbReference type="Proteomes" id="UP001642487"/>
    </source>
</evidence>